<evidence type="ECO:0000313" key="2">
    <source>
        <dbReference type="EMBL" id="SDZ31289.1"/>
    </source>
</evidence>
<dbReference type="SUPFAM" id="SSF53613">
    <property type="entry name" value="Ribokinase-like"/>
    <property type="match status" value="1"/>
</dbReference>
<dbReference type="STRING" id="381665.SAMN05216554_3207"/>
<evidence type="ECO:0000313" key="3">
    <source>
        <dbReference type="Proteomes" id="UP000198891"/>
    </source>
</evidence>
<keyword evidence="2" id="KW-0808">Transferase</keyword>
<protein>
    <submittedName>
        <fullName evidence="2">Sugar or nucleoside kinase, ribokinase family</fullName>
    </submittedName>
</protein>
<organism evidence="2 3">
    <name type="scientific">Herbiconiux ginsengi</name>
    <dbReference type="NCBI Taxonomy" id="381665"/>
    <lineage>
        <taxon>Bacteria</taxon>
        <taxon>Bacillati</taxon>
        <taxon>Actinomycetota</taxon>
        <taxon>Actinomycetes</taxon>
        <taxon>Micrococcales</taxon>
        <taxon>Microbacteriaceae</taxon>
        <taxon>Herbiconiux</taxon>
    </lineage>
</organism>
<dbReference type="EMBL" id="FNPZ01000003">
    <property type="protein sequence ID" value="SDZ31289.1"/>
    <property type="molecule type" value="Genomic_DNA"/>
</dbReference>
<dbReference type="Gene3D" id="3.40.1190.20">
    <property type="match status" value="1"/>
</dbReference>
<accession>A0A1H3S289</accession>
<proteinExistence type="predicted"/>
<dbReference type="RefSeq" id="WP_092555554.1">
    <property type="nucleotide sequence ID" value="NZ_FNPZ01000003.1"/>
</dbReference>
<dbReference type="Pfam" id="PF00294">
    <property type="entry name" value="PfkB"/>
    <property type="match status" value="1"/>
</dbReference>
<keyword evidence="2" id="KW-0418">Kinase</keyword>
<sequence length="329" mass="35038">MTGAHVLGGFSIDAVRYPDGSYDVNRLGGNAFWAALGAWLVGRAASVHAVVGADYPARALARLAELGIDARGVIRRNELASTRVTFSYAQDGSRIQPADEAMLADIPPHDRAGFIDNTRREELVLALLPTVHDLSLSADGPRDERNRQAWHLGLLPAVRVRDLVAGLRGVGYLQLDCPERDQLRREGSGVLREVLPAVDVFLPSTSDAAVFLPGMKPAELLDAFHAWGAESVVLKCGEEGAVVSCEGRRWHVPVYRDSGEFDPTGAGDVFGGACASAMAESGDLVAAAVAGASAASFATAARTPLDLATIRWQDYEDRRLIIAAGVEEI</sequence>
<reference evidence="2 3" key="1">
    <citation type="submission" date="2016-10" db="EMBL/GenBank/DDBJ databases">
        <authorList>
            <person name="de Groot N.N."/>
        </authorList>
    </citation>
    <scope>NUCLEOTIDE SEQUENCE [LARGE SCALE GENOMIC DNA]</scope>
    <source>
        <strain evidence="2 3">CGMCC 4.3491</strain>
    </source>
</reference>
<evidence type="ECO:0000259" key="1">
    <source>
        <dbReference type="Pfam" id="PF00294"/>
    </source>
</evidence>
<feature type="domain" description="Carbohydrate kinase PfkB" evidence="1">
    <location>
        <begin position="189"/>
        <end position="299"/>
    </location>
</feature>
<dbReference type="InterPro" id="IPR029056">
    <property type="entry name" value="Ribokinase-like"/>
</dbReference>
<dbReference type="PANTHER" id="PTHR47098">
    <property type="entry name" value="PROTEIN MAK32"/>
    <property type="match status" value="1"/>
</dbReference>
<keyword evidence="3" id="KW-1185">Reference proteome</keyword>
<dbReference type="GO" id="GO:0016301">
    <property type="term" value="F:kinase activity"/>
    <property type="evidence" value="ECO:0007669"/>
    <property type="project" value="UniProtKB-KW"/>
</dbReference>
<dbReference type="AlphaFoldDB" id="A0A1H3S289"/>
<dbReference type="Proteomes" id="UP000198891">
    <property type="component" value="Unassembled WGS sequence"/>
</dbReference>
<gene>
    <name evidence="2" type="ORF">SAMN05216554_3207</name>
</gene>
<dbReference type="PANTHER" id="PTHR47098:SF2">
    <property type="entry name" value="PROTEIN MAK32"/>
    <property type="match status" value="1"/>
</dbReference>
<dbReference type="InterPro" id="IPR011611">
    <property type="entry name" value="PfkB_dom"/>
</dbReference>
<name>A0A1H3S289_9MICO</name>